<dbReference type="PIRSF" id="PIRSF033328">
    <property type="entry name" value="Phest_Mll4975"/>
    <property type="match status" value="1"/>
</dbReference>
<dbReference type="InterPro" id="IPR009389">
    <property type="entry name" value="DUF1045"/>
</dbReference>
<dbReference type="Pfam" id="PF06299">
    <property type="entry name" value="DUF1045"/>
    <property type="match status" value="1"/>
</dbReference>
<evidence type="ECO:0000313" key="1">
    <source>
        <dbReference type="EMBL" id="MFH0254667.1"/>
    </source>
</evidence>
<keyword evidence="2" id="KW-1185">Reference proteome</keyword>
<dbReference type="EMBL" id="JBIHMM010000003">
    <property type="protein sequence ID" value="MFH0254667.1"/>
    <property type="molecule type" value="Genomic_DNA"/>
</dbReference>
<dbReference type="Gene3D" id="3.90.1140.10">
    <property type="entry name" value="Cyclic phosphodiesterase"/>
    <property type="match status" value="1"/>
</dbReference>
<name>A0ABW7I9X2_9RHOB</name>
<proteinExistence type="predicted"/>
<evidence type="ECO:0000313" key="2">
    <source>
        <dbReference type="Proteomes" id="UP001607157"/>
    </source>
</evidence>
<sequence length="233" mass="25450">MQGKEFTRYAVYWTPPPGPLAGFGAAWLGWDPASGTAPEALAVEGLATGEITETPRPYGLHATMKAPFRLAEGRTAAELCRAFHDFAARQAPVMLDGLALARLGRFLCLRPEGKAGALDRLAADAVRDLDGFRAPLTEAEIARRRQGGLAPEADALMLHWGYPHVMQRFRFHVTLTGQLDPETMSRAEAALAPMLEPLLTRPFPIDALSLMGEDRQKRFHLIARAPLGDTRQG</sequence>
<reference evidence="1 2" key="1">
    <citation type="submission" date="2024-10" db="EMBL/GenBank/DDBJ databases">
        <authorList>
            <person name="Yang X.-N."/>
        </authorList>
    </citation>
    <scope>NUCLEOTIDE SEQUENCE [LARGE SCALE GENOMIC DNA]</scope>
    <source>
        <strain evidence="1 2">CAU 1059</strain>
    </source>
</reference>
<dbReference type="RefSeq" id="WP_377172037.1">
    <property type="nucleotide sequence ID" value="NZ_JBHTJC010000003.1"/>
</dbReference>
<comment type="caution">
    <text evidence="1">The sequence shown here is derived from an EMBL/GenBank/DDBJ whole genome shotgun (WGS) entry which is preliminary data.</text>
</comment>
<gene>
    <name evidence="1" type="ORF">ACGRVM_12245</name>
</gene>
<dbReference type="Proteomes" id="UP001607157">
    <property type="component" value="Unassembled WGS sequence"/>
</dbReference>
<accession>A0ABW7I9X2</accession>
<organism evidence="1 2">
    <name type="scientific">Roseovarius aquimarinus</name>
    <dbReference type="NCBI Taxonomy" id="1229156"/>
    <lineage>
        <taxon>Bacteria</taxon>
        <taxon>Pseudomonadati</taxon>
        <taxon>Pseudomonadota</taxon>
        <taxon>Alphaproteobacteria</taxon>
        <taxon>Rhodobacterales</taxon>
        <taxon>Roseobacteraceae</taxon>
        <taxon>Roseovarius</taxon>
    </lineage>
</organism>
<protein>
    <submittedName>
        <fullName evidence="1">DUF1045 domain-containing protein</fullName>
    </submittedName>
</protein>